<dbReference type="AlphaFoldDB" id="A0A160DWF2"/>
<dbReference type="STRING" id="1300342.I596_2972"/>
<keyword evidence="3" id="KW-1185">Reference proteome</keyword>
<evidence type="ECO:0000313" key="2">
    <source>
        <dbReference type="EMBL" id="ANB18965.1"/>
    </source>
</evidence>
<organism evidence="2 3">
    <name type="scientific">Dokdonella koreensis DS-123</name>
    <dbReference type="NCBI Taxonomy" id="1300342"/>
    <lineage>
        <taxon>Bacteria</taxon>
        <taxon>Pseudomonadati</taxon>
        <taxon>Pseudomonadota</taxon>
        <taxon>Gammaproteobacteria</taxon>
        <taxon>Lysobacterales</taxon>
        <taxon>Rhodanobacteraceae</taxon>
        <taxon>Dokdonella</taxon>
    </lineage>
</organism>
<dbReference type="KEGG" id="dko:I596_2972"/>
<dbReference type="PATRIC" id="fig|1300342.3.peg.2900"/>
<sequence length="185" mass="20553">MLKSFFVGLAGAVALLLAYTPAHAQRPGGPGYGQEQVRCESRDHRYQRCGVQWRDAQIVRQLSSTQCRKGSNWGVDRGGLWVDRGCAGIFVEAGYRPGPGGGHGPGGGGWTPGGDWDRDIRFTCQSRDRRYNFCSVDTGRGSEVRIERQTSETACIQGRTWGWNRAGVWVDRGCSAVFVVQRRWR</sequence>
<dbReference type="InterPro" id="IPR021381">
    <property type="entry name" value="DUF3011"/>
</dbReference>
<reference evidence="2 3" key="1">
    <citation type="submission" date="2016-04" db="EMBL/GenBank/DDBJ databases">
        <title>Complete genome sequence of Dokdonella koreensis DS-123T.</title>
        <authorList>
            <person name="Kim J.F."/>
            <person name="Lee H."/>
            <person name="Kwak M.-J."/>
        </authorList>
    </citation>
    <scope>NUCLEOTIDE SEQUENCE [LARGE SCALE GENOMIC DNA]</scope>
    <source>
        <strain evidence="2 3">DS-123</strain>
    </source>
</reference>
<protein>
    <recommendedName>
        <fullName evidence="4">DUF3011 domain-containing protein</fullName>
    </recommendedName>
</protein>
<feature type="chain" id="PRO_5007813750" description="DUF3011 domain-containing protein" evidence="1">
    <location>
        <begin position="25"/>
        <end position="185"/>
    </location>
</feature>
<evidence type="ECO:0000256" key="1">
    <source>
        <dbReference type="SAM" id="SignalP"/>
    </source>
</evidence>
<name>A0A160DWF2_9GAMM</name>
<evidence type="ECO:0008006" key="4">
    <source>
        <dbReference type="Google" id="ProtNLM"/>
    </source>
</evidence>
<gene>
    <name evidence="2" type="ORF">I596_2972</name>
</gene>
<dbReference type="Pfam" id="PF11218">
    <property type="entry name" value="DUF3011"/>
    <property type="match status" value="1"/>
</dbReference>
<feature type="signal peptide" evidence="1">
    <location>
        <begin position="1"/>
        <end position="24"/>
    </location>
</feature>
<dbReference type="Proteomes" id="UP000076830">
    <property type="component" value="Chromosome"/>
</dbReference>
<dbReference type="RefSeq" id="WP_067649174.1">
    <property type="nucleotide sequence ID" value="NZ_CP015249.1"/>
</dbReference>
<accession>A0A160DWF2</accession>
<proteinExistence type="predicted"/>
<dbReference type="OrthoDB" id="6052310at2"/>
<keyword evidence="1" id="KW-0732">Signal</keyword>
<evidence type="ECO:0000313" key="3">
    <source>
        <dbReference type="Proteomes" id="UP000076830"/>
    </source>
</evidence>
<dbReference type="EMBL" id="CP015249">
    <property type="protein sequence ID" value="ANB18965.1"/>
    <property type="molecule type" value="Genomic_DNA"/>
</dbReference>